<dbReference type="Proteomes" id="UP000722121">
    <property type="component" value="Unassembled WGS sequence"/>
</dbReference>
<sequence length="87" mass="10099">MKYHIEVAEKLKKQLVRLPKKVKARIIAKIDSLAENPRPGGCKKLKGSQRSPFYRVRVGEYRIIDSIEDDVLLILVIDIGHRKEVYQ</sequence>
<name>A0ABS3AQV1_9BACT</name>
<gene>
    <name evidence="3" type="ORF">JYU14_01085</name>
</gene>
<dbReference type="PANTHER" id="PTHR35601">
    <property type="entry name" value="TOXIN RELE"/>
    <property type="match status" value="1"/>
</dbReference>
<dbReference type="InterPro" id="IPR035093">
    <property type="entry name" value="RelE/ParE_toxin_dom_sf"/>
</dbReference>
<evidence type="ECO:0000313" key="4">
    <source>
        <dbReference type="Proteomes" id="UP000722121"/>
    </source>
</evidence>
<evidence type="ECO:0000313" key="3">
    <source>
        <dbReference type="EMBL" id="MBN4066661.1"/>
    </source>
</evidence>
<comment type="similarity">
    <text evidence="1">Belongs to the RelE toxin family.</text>
</comment>
<dbReference type="SUPFAM" id="SSF143011">
    <property type="entry name" value="RelE-like"/>
    <property type="match status" value="1"/>
</dbReference>
<keyword evidence="2" id="KW-1277">Toxin-antitoxin system</keyword>
<evidence type="ECO:0000256" key="2">
    <source>
        <dbReference type="ARBA" id="ARBA00022649"/>
    </source>
</evidence>
<dbReference type="Pfam" id="PF05016">
    <property type="entry name" value="ParE_toxin"/>
    <property type="match status" value="1"/>
</dbReference>
<evidence type="ECO:0000256" key="1">
    <source>
        <dbReference type="ARBA" id="ARBA00006226"/>
    </source>
</evidence>
<comment type="caution">
    <text evidence="3">The sequence shown here is derived from an EMBL/GenBank/DDBJ whole genome shotgun (WGS) entry which is preliminary data.</text>
</comment>
<protein>
    <submittedName>
        <fullName evidence="3">Type II toxin-antitoxin system RelE/ParE family toxin</fullName>
    </submittedName>
</protein>
<keyword evidence="4" id="KW-1185">Reference proteome</keyword>
<reference evidence="3 4" key="1">
    <citation type="submission" date="2021-02" db="EMBL/GenBank/DDBJ databases">
        <title>Activity-based single-cell genomes from oceanic crustal fluid captures similar information to metagenomic and metatranscriptomic surveys with orders of magnitude less sampling.</title>
        <authorList>
            <person name="D'Angelo T.S."/>
            <person name="Orcutt B.N."/>
        </authorList>
    </citation>
    <scope>NUCLEOTIDE SEQUENCE [LARGE SCALE GENOMIC DNA]</scope>
    <source>
        <strain evidence="3">AH-315-G07</strain>
    </source>
</reference>
<dbReference type="PANTHER" id="PTHR35601:SF1">
    <property type="entry name" value="TOXIN RELE"/>
    <property type="match status" value="1"/>
</dbReference>
<organism evidence="3 4">
    <name type="scientific">Simkania negevensis</name>
    <dbReference type="NCBI Taxonomy" id="83561"/>
    <lineage>
        <taxon>Bacteria</taxon>
        <taxon>Pseudomonadati</taxon>
        <taxon>Chlamydiota</taxon>
        <taxon>Chlamydiia</taxon>
        <taxon>Parachlamydiales</taxon>
        <taxon>Simkaniaceae</taxon>
        <taxon>Simkania</taxon>
    </lineage>
</organism>
<dbReference type="InterPro" id="IPR007712">
    <property type="entry name" value="RelE/ParE_toxin"/>
</dbReference>
<dbReference type="EMBL" id="JAFITR010000015">
    <property type="protein sequence ID" value="MBN4066661.1"/>
    <property type="molecule type" value="Genomic_DNA"/>
</dbReference>
<dbReference type="Gene3D" id="3.30.2310.20">
    <property type="entry name" value="RelE-like"/>
    <property type="match status" value="1"/>
</dbReference>
<accession>A0ABS3AQV1</accession>
<proteinExistence type="inferred from homology"/>